<dbReference type="InterPro" id="IPR001647">
    <property type="entry name" value="HTH_TetR"/>
</dbReference>
<evidence type="ECO:0000256" key="2">
    <source>
        <dbReference type="ARBA" id="ARBA00023125"/>
    </source>
</evidence>
<dbReference type="SUPFAM" id="SSF46689">
    <property type="entry name" value="Homeodomain-like"/>
    <property type="match status" value="1"/>
</dbReference>
<keyword evidence="3" id="KW-0804">Transcription</keyword>
<protein>
    <submittedName>
        <fullName evidence="6">Mycofactocin system transcriptional regulator</fullName>
    </submittedName>
</protein>
<dbReference type="Proteomes" id="UP000831786">
    <property type="component" value="Chromosome"/>
</dbReference>
<keyword evidence="1" id="KW-0805">Transcription regulation</keyword>
<dbReference type="InterPro" id="IPR009057">
    <property type="entry name" value="Homeodomain-like_sf"/>
</dbReference>
<accession>A0ABY4FMM2</accession>
<dbReference type="SUPFAM" id="SSF48498">
    <property type="entry name" value="Tetracyclin repressor-like, C-terminal domain"/>
    <property type="match status" value="1"/>
</dbReference>
<organism evidence="6 7">
    <name type="scientific">Leucobacter allii</name>
    <dbReference type="NCBI Taxonomy" id="2932247"/>
    <lineage>
        <taxon>Bacteria</taxon>
        <taxon>Bacillati</taxon>
        <taxon>Actinomycetota</taxon>
        <taxon>Actinomycetes</taxon>
        <taxon>Micrococcales</taxon>
        <taxon>Microbacteriaceae</taxon>
        <taxon>Leucobacter</taxon>
    </lineage>
</organism>
<dbReference type="PANTHER" id="PTHR30055:SF238">
    <property type="entry name" value="MYCOFACTOCIN BIOSYNTHESIS TRANSCRIPTIONAL REGULATOR MFTR-RELATED"/>
    <property type="match status" value="1"/>
</dbReference>
<dbReference type="Gene3D" id="1.10.357.10">
    <property type="entry name" value="Tetracycline Repressor, domain 2"/>
    <property type="match status" value="1"/>
</dbReference>
<dbReference type="InterPro" id="IPR041347">
    <property type="entry name" value="MftR_C"/>
</dbReference>
<evidence type="ECO:0000256" key="4">
    <source>
        <dbReference type="PROSITE-ProRule" id="PRU00335"/>
    </source>
</evidence>
<dbReference type="NCBIfam" id="TIGR03968">
    <property type="entry name" value="mycofact_TetR"/>
    <property type="match status" value="1"/>
</dbReference>
<dbReference type="PRINTS" id="PR00455">
    <property type="entry name" value="HTHTETR"/>
</dbReference>
<keyword evidence="2 4" id="KW-0238">DNA-binding</keyword>
<dbReference type="PROSITE" id="PS01081">
    <property type="entry name" value="HTH_TETR_1"/>
    <property type="match status" value="1"/>
</dbReference>
<evidence type="ECO:0000259" key="5">
    <source>
        <dbReference type="PROSITE" id="PS50977"/>
    </source>
</evidence>
<proteinExistence type="predicted"/>
<feature type="domain" description="HTH tetR-type" evidence="5">
    <location>
        <begin position="20"/>
        <end position="80"/>
    </location>
</feature>
<dbReference type="InterPro" id="IPR023772">
    <property type="entry name" value="DNA-bd_HTH_TetR-type_CS"/>
</dbReference>
<gene>
    <name evidence="6" type="primary">mftR</name>
    <name evidence="6" type="ORF">MUN78_01425</name>
</gene>
<dbReference type="RefSeq" id="WP_244692575.1">
    <property type="nucleotide sequence ID" value="NZ_CP095044.1"/>
</dbReference>
<dbReference type="EMBL" id="CP095045">
    <property type="protein sequence ID" value="UOQ57536.1"/>
    <property type="molecule type" value="Genomic_DNA"/>
</dbReference>
<dbReference type="Gene3D" id="1.10.10.60">
    <property type="entry name" value="Homeodomain-like"/>
    <property type="match status" value="1"/>
</dbReference>
<keyword evidence="7" id="KW-1185">Reference proteome</keyword>
<evidence type="ECO:0000256" key="1">
    <source>
        <dbReference type="ARBA" id="ARBA00023015"/>
    </source>
</evidence>
<evidence type="ECO:0000313" key="6">
    <source>
        <dbReference type="EMBL" id="UOQ57536.1"/>
    </source>
</evidence>
<dbReference type="PANTHER" id="PTHR30055">
    <property type="entry name" value="HTH-TYPE TRANSCRIPTIONAL REGULATOR RUTR"/>
    <property type="match status" value="1"/>
</dbReference>
<dbReference type="PROSITE" id="PS50977">
    <property type="entry name" value="HTH_TETR_2"/>
    <property type="match status" value="1"/>
</dbReference>
<dbReference type="Pfam" id="PF17754">
    <property type="entry name" value="TetR_C_14"/>
    <property type="match status" value="1"/>
</dbReference>
<dbReference type="InterPro" id="IPR050109">
    <property type="entry name" value="HTH-type_TetR-like_transc_reg"/>
</dbReference>
<name>A0ABY4FMM2_9MICO</name>
<dbReference type="InterPro" id="IPR036271">
    <property type="entry name" value="Tet_transcr_reg_TetR-rel_C_sf"/>
</dbReference>
<feature type="DNA-binding region" description="H-T-H motif" evidence="4">
    <location>
        <begin position="43"/>
        <end position="62"/>
    </location>
</feature>
<reference evidence="6 7" key="1">
    <citation type="submission" date="2022-04" db="EMBL/GenBank/DDBJ databases">
        <title>Leucobacter sp. isolated from rhizosphere of garlic.</title>
        <authorList>
            <person name="Won M."/>
            <person name="Lee C.-M."/>
            <person name="Woen H.-Y."/>
            <person name="Kwon S.-W."/>
        </authorList>
    </citation>
    <scope>NUCLEOTIDE SEQUENCE [LARGE SCALE GENOMIC DNA]</scope>
    <source>
        <strain evidence="6 7">H21R-40</strain>
    </source>
</reference>
<evidence type="ECO:0000256" key="3">
    <source>
        <dbReference type="ARBA" id="ARBA00023163"/>
    </source>
</evidence>
<dbReference type="Pfam" id="PF00440">
    <property type="entry name" value="TetR_N"/>
    <property type="match status" value="1"/>
</dbReference>
<sequence length="206" mass="22445">MDPEPAGTAATAPRIGRAPATTHGELSHIALNLFIERGFDATTMDDIAQRAGIGRRTLFRYFASKNELPWGDFAPLLQAMRARLAGTDPELPLMRALKDAILDFNTFPAEEHAYHRGRMSLLLTVPSLTAYSTLKYADWRAVIAEFVAARTGAAPDDLAPQTIAYACLGMCIGSYERWLADDDADLLALIDEAFVTAESVFGLHAS</sequence>
<dbReference type="InterPro" id="IPR023851">
    <property type="entry name" value="Tscrpt_reg_TetR-type"/>
</dbReference>
<evidence type="ECO:0000313" key="7">
    <source>
        <dbReference type="Proteomes" id="UP000831786"/>
    </source>
</evidence>